<dbReference type="EMBL" id="JAGYWB010000014">
    <property type="protein sequence ID" value="KAI0499036.1"/>
    <property type="molecule type" value="Genomic_DNA"/>
</dbReference>
<dbReference type="AlphaFoldDB" id="A0A8T3AQX1"/>
<protein>
    <submittedName>
        <fullName evidence="1">Uncharacterized protein</fullName>
    </submittedName>
</protein>
<accession>A0A8T3AQX1</accession>
<comment type="caution">
    <text evidence="1">The sequence shown here is derived from an EMBL/GenBank/DDBJ whole genome shotgun (WGS) entry which is preliminary data.</text>
</comment>
<evidence type="ECO:0000313" key="2">
    <source>
        <dbReference type="Proteomes" id="UP000829196"/>
    </source>
</evidence>
<reference evidence="1" key="1">
    <citation type="journal article" date="2022" name="Front. Genet.">
        <title>Chromosome-Scale Assembly of the Dendrobium nobile Genome Provides Insights Into the Molecular Mechanism of the Biosynthesis of the Medicinal Active Ingredient of Dendrobium.</title>
        <authorList>
            <person name="Xu Q."/>
            <person name="Niu S.-C."/>
            <person name="Li K.-L."/>
            <person name="Zheng P.-J."/>
            <person name="Zhang X.-J."/>
            <person name="Jia Y."/>
            <person name="Liu Y."/>
            <person name="Niu Y.-X."/>
            <person name="Yu L.-H."/>
            <person name="Chen D.-F."/>
            <person name="Zhang G.-Q."/>
        </authorList>
    </citation>
    <scope>NUCLEOTIDE SEQUENCE</scope>
    <source>
        <tissue evidence="1">Leaf</tissue>
    </source>
</reference>
<keyword evidence="2" id="KW-1185">Reference proteome</keyword>
<organism evidence="1 2">
    <name type="scientific">Dendrobium nobile</name>
    <name type="common">Orchid</name>
    <dbReference type="NCBI Taxonomy" id="94219"/>
    <lineage>
        <taxon>Eukaryota</taxon>
        <taxon>Viridiplantae</taxon>
        <taxon>Streptophyta</taxon>
        <taxon>Embryophyta</taxon>
        <taxon>Tracheophyta</taxon>
        <taxon>Spermatophyta</taxon>
        <taxon>Magnoliopsida</taxon>
        <taxon>Liliopsida</taxon>
        <taxon>Asparagales</taxon>
        <taxon>Orchidaceae</taxon>
        <taxon>Epidendroideae</taxon>
        <taxon>Malaxideae</taxon>
        <taxon>Dendrobiinae</taxon>
        <taxon>Dendrobium</taxon>
    </lineage>
</organism>
<gene>
    <name evidence="1" type="ORF">KFK09_019936</name>
</gene>
<evidence type="ECO:0000313" key="1">
    <source>
        <dbReference type="EMBL" id="KAI0499036.1"/>
    </source>
</evidence>
<dbReference type="Proteomes" id="UP000829196">
    <property type="component" value="Unassembled WGS sequence"/>
</dbReference>
<proteinExistence type="predicted"/>
<sequence>MLPCHNPHRPPPTHCWSLPVAIVGLSMIPNAGHHPVASHQSLTTPVAHYRQPPLSLTQHVIIDASHASSPTRHTTLLNSTVHTHYFRTNL</sequence>
<name>A0A8T3AQX1_DENNO</name>